<evidence type="ECO:0000313" key="2">
    <source>
        <dbReference type="EMBL" id="CAF4191757.1"/>
    </source>
</evidence>
<sequence length="105" mass="11530">MANTGNEVSSSDSVSEILLKEQANKNDGGNKPPTYETLFSNTENPIQVHEQSQSRYQNIGLRASRAFASRVSLGSQSNESNKQHMWYDGQGCTLNPYSTTLVSSI</sequence>
<dbReference type="Proteomes" id="UP000663842">
    <property type="component" value="Unassembled WGS sequence"/>
</dbReference>
<proteinExistence type="predicted"/>
<evidence type="ECO:0000313" key="3">
    <source>
        <dbReference type="Proteomes" id="UP000663842"/>
    </source>
</evidence>
<organism evidence="2 3">
    <name type="scientific">Rotaria magnacalcarata</name>
    <dbReference type="NCBI Taxonomy" id="392030"/>
    <lineage>
        <taxon>Eukaryota</taxon>
        <taxon>Metazoa</taxon>
        <taxon>Spiralia</taxon>
        <taxon>Gnathifera</taxon>
        <taxon>Rotifera</taxon>
        <taxon>Eurotatoria</taxon>
        <taxon>Bdelloidea</taxon>
        <taxon>Philodinida</taxon>
        <taxon>Philodinidae</taxon>
        <taxon>Rotaria</taxon>
    </lineage>
</organism>
<reference evidence="2" key="1">
    <citation type="submission" date="2021-02" db="EMBL/GenBank/DDBJ databases">
        <authorList>
            <person name="Nowell W R."/>
        </authorList>
    </citation>
    <scope>NUCLEOTIDE SEQUENCE</scope>
</reference>
<name>A0A820AWL0_9BILA</name>
<protein>
    <submittedName>
        <fullName evidence="2">Uncharacterized protein</fullName>
    </submittedName>
</protein>
<gene>
    <name evidence="2" type="ORF">UXM345_LOCUS27473</name>
</gene>
<evidence type="ECO:0000256" key="1">
    <source>
        <dbReference type="SAM" id="MobiDB-lite"/>
    </source>
</evidence>
<accession>A0A820AWL0</accession>
<feature type="region of interest" description="Disordered" evidence="1">
    <location>
        <begin position="1"/>
        <end position="39"/>
    </location>
</feature>
<dbReference type="AlphaFoldDB" id="A0A820AWL0"/>
<comment type="caution">
    <text evidence="2">The sequence shown here is derived from an EMBL/GenBank/DDBJ whole genome shotgun (WGS) entry which is preliminary data.</text>
</comment>
<feature type="compositionally biased region" description="Polar residues" evidence="1">
    <location>
        <begin position="1"/>
        <end position="14"/>
    </location>
</feature>
<dbReference type="EMBL" id="CAJOBF010005942">
    <property type="protein sequence ID" value="CAF4191757.1"/>
    <property type="molecule type" value="Genomic_DNA"/>
</dbReference>